<organism evidence="5 6">
    <name type="scientific">Pseudaquabacterium rugosum</name>
    <dbReference type="NCBI Taxonomy" id="2984194"/>
    <lineage>
        <taxon>Bacteria</taxon>
        <taxon>Pseudomonadati</taxon>
        <taxon>Pseudomonadota</taxon>
        <taxon>Betaproteobacteria</taxon>
        <taxon>Burkholderiales</taxon>
        <taxon>Sphaerotilaceae</taxon>
        <taxon>Pseudaquabacterium</taxon>
    </lineage>
</organism>
<comment type="caution">
    <text evidence="5">The sequence shown here is derived from an EMBL/GenBank/DDBJ whole genome shotgun (WGS) entry which is preliminary data.</text>
</comment>
<keyword evidence="1" id="KW-0805">Transcription regulation</keyword>
<dbReference type="InterPro" id="IPR039420">
    <property type="entry name" value="WalR-like"/>
</dbReference>
<dbReference type="CDD" id="cd06170">
    <property type="entry name" value="LuxR_C_like"/>
    <property type="match status" value="1"/>
</dbReference>
<keyword evidence="3" id="KW-0804">Transcription</keyword>
<reference evidence="5 6" key="1">
    <citation type="submission" date="2024-04" db="EMBL/GenBank/DDBJ databases">
        <title>Novel species of the genus Ideonella isolated from streams.</title>
        <authorList>
            <person name="Lu H."/>
        </authorList>
    </citation>
    <scope>NUCLEOTIDE SEQUENCE [LARGE SCALE GENOMIC DNA]</scope>
    <source>
        <strain evidence="5 6">BYS139W</strain>
    </source>
</reference>
<dbReference type="PANTHER" id="PTHR43214:SF42">
    <property type="entry name" value="TRANSCRIPTIONAL REGULATORY PROTEIN DESR"/>
    <property type="match status" value="1"/>
</dbReference>
<dbReference type="SUPFAM" id="SSF55781">
    <property type="entry name" value="GAF domain-like"/>
    <property type="match status" value="1"/>
</dbReference>
<dbReference type="InterPro" id="IPR016032">
    <property type="entry name" value="Sig_transdc_resp-reg_C-effctor"/>
</dbReference>
<dbReference type="PROSITE" id="PS50043">
    <property type="entry name" value="HTH_LUXR_2"/>
    <property type="match status" value="1"/>
</dbReference>
<dbReference type="SUPFAM" id="SSF46894">
    <property type="entry name" value="C-terminal effector domain of the bipartite response regulators"/>
    <property type="match status" value="1"/>
</dbReference>
<dbReference type="Gene3D" id="1.10.10.10">
    <property type="entry name" value="Winged helix-like DNA-binding domain superfamily/Winged helix DNA-binding domain"/>
    <property type="match status" value="1"/>
</dbReference>
<evidence type="ECO:0000313" key="6">
    <source>
        <dbReference type="Proteomes" id="UP001368500"/>
    </source>
</evidence>
<evidence type="ECO:0000313" key="5">
    <source>
        <dbReference type="EMBL" id="MEK8025531.1"/>
    </source>
</evidence>
<accession>A0ABU9B7D0</accession>
<gene>
    <name evidence="5" type="ORF">AACH11_06105</name>
</gene>
<evidence type="ECO:0000256" key="1">
    <source>
        <dbReference type="ARBA" id="ARBA00023015"/>
    </source>
</evidence>
<dbReference type="InterPro" id="IPR029016">
    <property type="entry name" value="GAF-like_dom_sf"/>
</dbReference>
<evidence type="ECO:0000259" key="4">
    <source>
        <dbReference type="PROSITE" id="PS50043"/>
    </source>
</evidence>
<keyword evidence="6" id="KW-1185">Reference proteome</keyword>
<dbReference type="SMART" id="SM00421">
    <property type="entry name" value="HTH_LUXR"/>
    <property type="match status" value="1"/>
</dbReference>
<dbReference type="Gene3D" id="3.30.450.40">
    <property type="match status" value="1"/>
</dbReference>
<dbReference type="RefSeq" id="WP_341373318.1">
    <property type="nucleotide sequence ID" value="NZ_JBBUTF010000005.1"/>
</dbReference>
<sequence length="299" mass="31449">MPARRSSDPAALMQAQRALRGRLFEGPRALDWRPGRELAAQLLLYLDEPQACWRLTTDWLRETLDADRVDGGFGGYGGPGGHRGGARAGGRDYVVMAEAQRPGLGLPPVLGRHFRASASGLRAVWLGADLTLIPDVSQEPTIADDLRQRLQTVGTRAKLALPVRDGATPVGLVCADWHRVHPRWPAGTVEALAGFAREALGPLLAAAAGLAVADAGAGAAGTAAAEAAGAGRLATLTPAEARLAALVAQGLSYKEMARVLDRALPTIDHQLRSIRAKLGVRSTARLTRLLCEAAAGERP</sequence>
<dbReference type="Proteomes" id="UP001368500">
    <property type="component" value="Unassembled WGS sequence"/>
</dbReference>
<feature type="domain" description="HTH luxR-type" evidence="4">
    <location>
        <begin position="229"/>
        <end position="294"/>
    </location>
</feature>
<protein>
    <submittedName>
        <fullName evidence="5">LuxR C-terminal-related transcriptional regulator</fullName>
    </submittedName>
</protein>
<dbReference type="EMBL" id="JBBUTF010000005">
    <property type="protein sequence ID" value="MEK8025531.1"/>
    <property type="molecule type" value="Genomic_DNA"/>
</dbReference>
<dbReference type="PANTHER" id="PTHR43214">
    <property type="entry name" value="TWO-COMPONENT RESPONSE REGULATOR"/>
    <property type="match status" value="1"/>
</dbReference>
<name>A0ABU9B7D0_9BURK</name>
<dbReference type="InterPro" id="IPR000792">
    <property type="entry name" value="Tscrpt_reg_LuxR_C"/>
</dbReference>
<keyword evidence="2" id="KW-0238">DNA-binding</keyword>
<evidence type="ECO:0000256" key="3">
    <source>
        <dbReference type="ARBA" id="ARBA00023163"/>
    </source>
</evidence>
<proteinExistence type="predicted"/>
<dbReference type="InterPro" id="IPR036388">
    <property type="entry name" value="WH-like_DNA-bd_sf"/>
</dbReference>
<evidence type="ECO:0000256" key="2">
    <source>
        <dbReference type="ARBA" id="ARBA00023125"/>
    </source>
</evidence>